<dbReference type="Proteomes" id="UP001271007">
    <property type="component" value="Unassembled WGS sequence"/>
</dbReference>
<feature type="compositionally biased region" description="Polar residues" evidence="2">
    <location>
        <begin position="345"/>
        <end position="394"/>
    </location>
</feature>
<feature type="compositionally biased region" description="Polar residues" evidence="2">
    <location>
        <begin position="581"/>
        <end position="597"/>
    </location>
</feature>
<evidence type="ECO:0000256" key="2">
    <source>
        <dbReference type="SAM" id="MobiDB-lite"/>
    </source>
</evidence>
<dbReference type="EMBL" id="JAWDJX010000005">
    <property type="protein sequence ID" value="KAK3056715.1"/>
    <property type="molecule type" value="Genomic_DNA"/>
</dbReference>
<proteinExistence type="predicted"/>
<evidence type="ECO:0000313" key="4">
    <source>
        <dbReference type="Proteomes" id="UP001271007"/>
    </source>
</evidence>
<evidence type="ECO:0000313" key="3">
    <source>
        <dbReference type="EMBL" id="KAK3056715.1"/>
    </source>
</evidence>
<dbReference type="AlphaFoldDB" id="A0AAJ0GFT9"/>
<feature type="region of interest" description="Disordered" evidence="2">
    <location>
        <begin position="571"/>
        <end position="648"/>
    </location>
</feature>
<feature type="region of interest" description="Disordered" evidence="2">
    <location>
        <begin position="166"/>
        <end position="425"/>
    </location>
</feature>
<feature type="coiled-coil region" evidence="1">
    <location>
        <begin position="470"/>
        <end position="497"/>
    </location>
</feature>
<protein>
    <submittedName>
        <fullName evidence="3">Uncharacterized protein</fullName>
    </submittedName>
</protein>
<reference evidence="3" key="1">
    <citation type="submission" date="2023-04" db="EMBL/GenBank/DDBJ databases">
        <title>Black Yeasts Isolated from many extreme environments.</title>
        <authorList>
            <person name="Coleine C."/>
            <person name="Stajich J.E."/>
            <person name="Selbmann L."/>
        </authorList>
    </citation>
    <scope>NUCLEOTIDE SEQUENCE</scope>
    <source>
        <strain evidence="3">CCFEE 5312</strain>
    </source>
</reference>
<accession>A0AAJ0GFT9</accession>
<feature type="compositionally biased region" description="Low complexity" evidence="2">
    <location>
        <begin position="635"/>
        <end position="648"/>
    </location>
</feature>
<keyword evidence="4" id="KW-1185">Reference proteome</keyword>
<feature type="compositionally biased region" description="Low complexity" evidence="2">
    <location>
        <begin position="571"/>
        <end position="580"/>
    </location>
</feature>
<organism evidence="3 4">
    <name type="scientific">Extremus antarcticus</name>
    <dbReference type="NCBI Taxonomy" id="702011"/>
    <lineage>
        <taxon>Eukaryota</taxon>
        <taxon>Fungi</taxon>
        <taxon>Dikarya</taxon>
        <taxon>Ascomycota</taxon>
        <taxon>Pezizomycotina</taxon>
        <taxon>Dothideomycetes</taxon>
        <taxon>Dothideomycetidae</taxon>
        <taxon>Mycosphaerellales</taxon>
        <taxon>Extremaceae</taxon>
        <taxon>Extremus</taxon>
    </lineage>
</organism>
<gene>
    <name evidence="3" type="ORF">LTR09_002508</name>
</gene>
<comment type="caution">
    <text evidence="3">The sequence shown here is derived from an EMBL/GenBank/DDBJ whole genome shotgun (WGS) entry which is preliminary data.</text>
</comment>
<evidence type="ECO:0000256" key="1">
    <source>
        <dbReference type="SAM" id="Coils"/>
    </source>
</evidence>
<feature type="region of interest" description="Disordered" evidence="2">
    <location>
        <begin position="439"/>
        <end position="468"/>
    </location>
</feature>
<feature type="compositionally biased region" description="Acidic residues" evidence="2">
    <location>
        <begin position="294"/>
        <end position="304"/>
    </location>
</feature>
<name>A0AAJ0GFT9_9PEZI</name>
<sequence length="689" mass="75840">MAPKKKTARAAPTIRRSARLASREPSLEAPSVVSLEPEEAGQAANDVLPQPARSAATAWSVEGFTSLIRATRELWKFDALTRRQAIDLATTTTVRMIEAEEALEASLAREAARERREPPSIKRDFGLKQITAAYEAKQRLLIEQAPEVRPLQSMLLVCTADTTLEKPQTVRSAPSPAPSPPANVATPSSRVSAEQSLATPVQQETAAPPPPSAFSRLLRNVGGYFSSPFPRKRAAEEEEPERSQKRVRVEETQQEELAQDEQTTLAPASPTPSQPRGEEISRCSGTATKRAAENDDADDNDTAETTDAAGTSRASKRARVDEPEAETPRPTFQQPHSRPSAKYSAKSQRLATSLSTITEYTEPSQNSIIQDSTPSKPSRTMNSRGLQAPQNTPAMTPRRAYPASSLRSSTLSNASSLPQSTPTQGFAMRRSIQVRAAKMAQQQNQSIEKPYSWERLGGTPRPKEPNADARLAKVQKIRDLEKELQRLKEDEDIKDIEAHSIHRRKRVKIDDLAVIPHNRPGDSSSTFRVPDYDSDEEIEVEDSMDLSGNMFEGVNQTQGAQNEQVQTQTPLPATAPYTTPHQQPTTSLNQHSASPTIAQVTEQQPQQATEPQAPKSTEQAPLFAFPSVSSAQQHQATEPQAPLPQEQAPLFIFPSVRKKPRDYEEPSEEYKAAAGRDFTKGYNEWLAAF</sequence>
<keyword evidence="1" id="KW-0175">Coiled coil</keyword>
<feature type="region of interest" description="Disordered" evidence="2">
    <location>
        <begin position="1"/>
        <end position="43"/>
    </location>
</feature>
<feature type="compositionally biased region" description="Low complexity" evidence="2">
    <location>
        <begin position="404"/>
        <end position="420"/>
    </location>
</feature>
<feature type="compositionally biased region" description="Polar residues" evidence="2">
    <location>
        <begin position="190"/>
        <end position="205"/>
    </location>
</feature>
<feature type="compositionally biased region" description="Low complexity" evidence="2">
    <location>
        <begin position="598"/>
        <end position="614"/>
    </location>
</feature>
<feature type="compositionally biased region" description="Basic and acidic residues" evidence="2">
    <location>
        <begin position="241"/>
        <end position="251"/>
    </location>
</feature>